<dbReference type="PROSITE" id="PS50404">
    <property type="entry name" value="GST_NTER"/>
    <property type="match status" value="1"/>
</dbReference>
<reference evidence="6" key="1">
    <citation type="submission" date="2022-10" db="EMBL/GenBank/DDBJ databases">
        <title>Description of microaerobic benzene degrading bacteria.</title>
        <authorList>
            <person name="Bedics A."/>
            <person name="Tancsics A."/>
            <person name="Banerjee S."/>
        </authorList>
    </citation>
    <scope>NUCLEOTIDE SEQUENCE</scope>
    <source>
        <strain evidence="6">D2M1</strain>
    </source>
</reference>
<dbReference type="Pfam" id="PF13410">
    <property type="entry name" value="GST_C_2"/>
    <property type="match status" value="1"/>
</dbReference>
<dbReference type="Proteomes" id="UP001148932">
    <property type="component" value="Unassembled WGS sequence"/>
</dbReference>
<evidence type="ECO:0000313" key="7">
    <source>
        <dbReference type="Proteomes" id="UP001148932"/>
    </source>
</evidence>
<dbReference type="PANTHER" id="PTHR43968">
    <property type="match status" value="1"/>
</dbReference>
<dbReference type="Gene3D" id="1.20.1050.10">
    <property type="match status" value="1"/>
</dbReference>
<keyword evidence="7" id="KW-1185">Reference proteome</keyword>
<feature type="domain" description="GST N-terminal" evidence="4">
    <location>
        <begin position="9"/>
        <end position="87"/>
    </location>
</feature>
<evidence type="ECO:0000259" key="4">
    <source>
        <dbReference type="PROSITE" id="PS50404"/>
    </source>
</evidence>
<evidence type="ECO:0000256" key="3">
    <source>
        <dbReference type="ARBA" id="ARBA00047960"/>
    </source>
</evidence>
<dbReference type="EMBL" id="JAPCKI010000017">
    <property type="protein sequence ID" value="MDD2179916.1"/>
    <property type="molecule type" value="Genomic_DNA"/>
</dbReference>
<comment type="caution">
    <text evidence="6">The sequence shown here is derived from an EMBL/GenBank/DDBJ whole genome shotgun (WGS) entry which is preliminary data.</text>
</comment>
<dbReference type="RefSeq" id="WP_274113497.1">
    <property type="nucleotide sequence ID" value="NZ_JAPCKI010000017.1"/>
</dbReference>
<accession>A0ABT5S3C1</accession>
<keyword evidence="2" id="KW-0808">Transferase</keyword>
<dbReference type="SFLD" id="SFLDG01152">
    <property type="entry name" value="Main.3:_Omega-_and_Tau-like"/>
    <property type="match status" value="1"/>
</dbReference>
<name>A0ABT5S3C1_9BURK</name>
<dbReference type="SFLD" id="SFLDG00358">
    <property type="entry name" value="Main_(cytGST)"/>
    <property type="match status" value="1"/>
</dbReference>
<feature type="domain" description="GST C-terminal" evidence="5">
    <location>
        <begin position="91"/>
        <end position="220"/>
    </location>
</feature>
<dbReference type="PROSITE" id="PS50405">
    <property type="entry name" value="GST_CTER"/>
    <property type="match status" value="1"/>
</dbReference>
<evidence type="ECO:0000256" key="2">
    <source>
        <dbReference type="ARBA" id="ARBA00022679"/>
    </source>
</evidence>
<dbReference type="SUPFAM" id="SSF47616">
    <property type="entry name" value="GST C-terminal domain-like"/>
    <property type="match status" value="1"/>
</dbReference>
<dbReference type="EC" id="2.5.1.18" evidence="1"/>
<organism evidence="6 7">
    <name type="scientific">Acidovorax benzenivorans</name>
    <dbReference type="NCBI Taxonomy" id="2987520"/>
    <lineage>
        <taxon>Bacteria</taxon>
        <taxon>Pseudomonadati</taxon>
        <taxon>Pseudomonadota</taxon>
        <taxon>Betaproteobacteria</taxon>
        <taxon>Burkholderiales</taxon>
        <taxon>Comamonadaceae</taxon>
        <taxon>Acidovorax</taxon>
    </lineage>
</organism>
<sequence length="237" mass="26082">MSAEAAGAPALTLVSHALCPYVQRVAIVLHEKGLAFERRTIDLAHKPDWFLAISPLGKTPVLQVRGQSLFESAVICEYLDEVAMPMLHPQDPLQRARHRAWMEFGSTVLNTIGAFYAAPDEATLQARAQDLRSRFAQVEEALGPRSAPGPYFAGADFGMVDVVFGPVFRYFDVIDTLPGVDDLGLWQGLPRVLHWRAALAARASVQQAVRADYAEGLRVFLRARNSALSRRMEAVAV</sequence>
<dbReference type="SUPFAM" id="SSF52833">
    <property type="entry name" value="Thioredoxin-like"/>
    <property type="match status" value="1"/>
</dbReference>
<evidence type="ECO:0000256" key="1">
    <source>
        <dbReference type="ARBA" id="ARBA00012452"/>
    </source>
</evidence>
<dbReference type="PANTHER" id="PTHR43968:SF6">
    <property type="entry name" value="GLUTATHIONE S-TRANSFERASE OMEGA"/>
    <property type="match status" value="1"/>
</dbReference>
<dbReference type="CDD" id="cd00570">
    <property type="entry name" value="GST_N_family"/>
    <property type="match status" value="1"/>
</dbReference>
<dbReference type="InterPro" id="IPR010987">
    <property type="entry name" value="Glutathione-S-Trfase_C-like"/>
</dbReference>
<dbReference type="SFLD" id="SFLDS00019">
    <property type="entry name" value="Glutathione_Transferase_(cytos"/>
    <property type="match status" value="1"/>
</dbReference>
<evidence type="ECO:0000259" key="5">
    <source>
        <dbReference type="PROSITE" id="PS50405"/>
    </source>
</evidence>
<proteinExistence type="predicted"/>
<dbReference type="Pfam" id="PF13409">
    <property type="entry name" value="GST_N_2"/>
    <property type="match status" value="1"/>
</dbReference>
<dbReference type="InterPro" id="IPR004045">
    <property type="entry name" value="Glutathione_S-Trfase_N"/>
</dbReference>
<dbReference type="Gene3D" id="3.40.30.10">
    <property type="entry name" value="Glutaredoxin"/>
    <property type="match status" value="1"/>
</dbReference>
<dbReference type="InterPro" id="IPR036282">
    <property type="entry name" value="Glutathione-S-Trfase_C_sf"/>
</dbReference>
<protein>
    <recommendedName>
        <fullName evidence="1">glutathione transferase</fullName>
        <ecNumber evidence="1">2.5.1.18</ecNumber>
    </recommendedName>
</protein>
<dbReference type="InterPro" id="IPR036249">
    <property type="entry name" value="Thioredoxin-like_sf"/>
</dbReference>
<gene>
    <name evidence="6" type="ORF">OIN59_20950</name>
</gene>
<dbReference type="InterPro" id="IPR050983">
    <property type="entry name" value="GST_Omega/HSP26"/>
</dbReference>
<comment type="catalytic activity">
    <reaction evidence="3">
        <text>RX + glutathione = an S-substituted glutathione + a halide anion + H(+)</text>
        <dbReference type="Rhea" id="RHEA:16437"/>
        <dbReference type="ChEBI" id="CHEBI:15378"/>
        <dbReference type="ChEBI" id="CHEBI:16042"/>
        <dbReference type="ChEBI" id="CHEBI:17792"/>
        <dbReference type="ChEBI" id="CHEBI:57925"/>
        <dbReference type="ChEBI" id="CHEBI:90779"/>
        <dbReference type="EC" id="2.5.1.18"/>
    </reaction>
</comment>
<evidence type="ECO:0000313" key="6">
    <source>
        <dbReference type="EMBL" id="MDD2179916.1"/>
    </source>
</evidence>
<dbReference type="InterPro" id="IPR045073">
    <property type="entry name" value="Omega/Tau-like"/>
</dbReference>
<dbReference type="InterPro" id="IPR040079">
    <property type="entry name" value="Glutathione_S-Trfase"/>
</dbReference>